<evidence type="ECO:0000313" key="2">
    <source>
        <dbReference type="Proteomes" id="UP001589818"/>
    </source>
</evidence>
<name>A0ABV6J564_9BACL</name>
<dbReference type="EMBL" id="JBHLVF010000010">
    <property type="protein sequence ID" value="MFC0391013.1"/>
    <property type="molecule type" value="Genomic_DNA"/>
</dbReference>
<dbReference type="RefSeq" id="WP_204818316.1">
    <property type="nucleotide sequence ID" value="NZ_JANHOF010000004.1"/>
</dbReference>
<comment type="caution">
    <text evidence="1">The sequence shown here is derived from an EMBL/GenBank/DDBJ whole genome shotgun (WGS) entry which is preliminary data.</text>
</comment>
<evidence type="ECO:0008006" key="3">
    <source>
        <dbReference type="Google" id="ProtNLM"/>
    </source>
</evidence>
<proteinExistence type="predicted"/>
<reference evidence="1 2" key="1">
    <citation type="submission" date="2024-09" db="EMBL/GenBank/DDBJ databases">
        <authorList>
            <person name="Sun Q."/>
            <person name="Mori K."/>
        </authorList>
    </citation>
    <scope>NUCLEOTIDE SEQUENCE [LARGE SCALE GENOMIC DNA]</scope>
    <source>
        <strain evidence="1 2">CCM 4839</strain>
    </source>
</reference>
<accession>A0ABV6J564</accession>
<organism evidence="1 2">
    <name type="scientific">Paenibacillus mendelii</name>
    <dbReference type="NCBI Taxonomy" id="206163"/>
    <lineage>
        <taxon>Bacteria</taxon>
        <taxon>Bacillati</taxon>
        <taxon>Bacillota</taxon>
        <taxon>Bacilli</taxon>
        <taxon>Bacillales</taxon>
        <taxon>Paenibacillaceae</taxon>
        <taxon>Paenibacillus</taxon>
    </lineage>
</organism>
<dbReference type="Proteomes" id="UP001589818">
    <property type="component" value="Unassembled WGS sequence"/>
</dbReference>
<protein>
    <recommendedName>
        <fullName evidence="3">Neutral/alkaline non-lysosomal ceramidase N-terminal domain-containing protein</fullName>
    </recommendedName>
</protein>
<gene>
    <name evidence="1" type="ORF">ACFFJ8_06455</name>
</gene>
<keyword evidence="2" id="KW-1185">Reference proteome</keyword>
<sequence length="395" mass="43712">MANTLKAAFRKVKITPEESAPLQGYDPNVYIAETASDILDDLYARVLVLEEGRRRQVMVSVDCCLTNEITFQASDPSGKVGTYRHLLQTFPEGTRREWAVLAGVKEDALSVHATHTHSAPEHLGAKYTARIGQAIAEAAQDLQPVHIRAASGHNRIASYRRPNLQHNEEHPIDTALNVAVFETEAGELIGALVNCAVHPTLLTNPLNRVSAEFVGLAMKEWEENAGPGFTAMFIQGFLGDVGPFGHYRNEETDTYPWVKRRGHELYLQIMEVTEQLTPLDGLPLRSMERRVELPTRKGYFKPAIPVVLHGNRIGDLVILSASCEVFNGYVNILQADSPFPSTWFSAVANGYTGYLPTHSAFHDGLGGYEMNTTPYNEEASEIFVQAAKQLLRALT</sequence>
<evidence type="ECO:0000313" key="1">
    <source>
        <dbReference type="EMBL" id="MFC0391013.1"/>
    </source>
</evidence>